<keyword evidence="2 7" id="KW-0547">Nucleotide-binding</keyword>
<evidence type="ECO:0000256" key="3">
    <source>
        <dbReference type="ARBA" id="ARBA00022840"/>
    </source>
</evidence>
<evidence type="ECO:0000256" key="5">
    <source>
        <dbReference type="ARBA" id="ARBA00023458"/>
    </source>
</evidence>
<dbReference type="CDD" id="cd10225">
    <property type="entry name" value="ASKHA_NBD_MreB-like"/>
    <property type="match status" value="1"/>
</dbReference>
<dbReference type="GO" id="GO:0000902">
    <property type="term" value="P:cell morphogenesis"/>
    <property type="evidence" value="ECO:0007669"/>
    <property type="project" value="InterPro"/>
</dbReference>
<dbReference type="GO" id="GO:0005524">
    <property type="term" value="F:ATP binding"/>
    <property type="evidence" value="ECO:0007669"/>
    <property type="project" value="UniProtKB-KW"/>
</dbReference>
<dbReference type="EMBL" id="VNIB01000005">
    <property type="protein sequence ID" value="TYO98676.1"/>
    <property type="molecule type" value="Genomic_DNA"/>
</dbReference>
<comment type="similarity">
    <text evidence="5 7">Belongs to the FtsA/MreB family.</text>
</comment>
<dbReference type="HAMAP" id="MF_02207">
    <property type="entry name" value="MreB"/>
    <property type="match status" value="1"/>
</dbReference>
<dbReference type="GO" id="GO:0008360">
    <property type="term" value="P:regulation of cell shape"/>
    <property type="evidence" value="ECO:0007669"/>
    <property type="project" value="UniProtKB-UniRule"/>
</dbReference>
<dbReference type="PRINTS" id="PR01652">
    <property type="entry name" value="SHAPEPROTEIN"/>
</dbReference>
<comment type="caution">
    <text evidence="8">The sequence shown here is derived from an EMBL/GenBank/DDBJ whole genome shotgun (WGS) entry which is preliminary data.</text>
</comment>
<dbReference type="RefSeq" id="WP_148895617.1">
    <property type="nucleotide sequence ID" value="NZ_VNIB01000005.1"/>
</dbReference>
<feature type="binding site" evidence="7">
    <location>
        <begin position="169"/>
        <end position="171"/>
    </location>
    <ligand>
        <name>ATP</name>
        <dbReference type="ChEBI" id="CHEBI:30616"/>
    </ligand>
</feature>
<dbReference type="NCBIfam" id="NF010539">
    <property type="entry name" value="PRK13927.1"/>
    <property type="match status" value="1"/>
</dbReference>
<dbReference type="InterPro" id="IPR004753">
    <property type="entry name" value="MreB"/>
</dbReference>
<evidence type="ECO:0000256" key="4">
    <source>
        <dbReference type="ARBA" id="ARBA00022960"/>
    </source>
</evidence>
<comment type="subcellular location">
    <subcellularLocation>
        <location evidence="7">Cytoplasm</location>
    </subcellularLocation>
    <text evidence="7">Membrane-associated.</text>
</comment>
<comment type="function">
    <text evidence="7">Forms membrane-associated dynamic filaments that are essential for cell shape determination. Acts by regulating cell wall synthesis and cell elongation, and thus cell shape. A feedback loop between cell geometry and MreB localization may maintain elongated cell shape by targeting cell wall growth to regions of negative cell wall curvature.</text>
</comment>
<accession>A0A5D3WMB0</accession>
<dbReference type="FunFam" id="3.30.420.40:FF:000016">
    <property type="entry name" value="Rod shape-determining protein mreB"/>
    <property type="match status" value="1"/>
</dbReference>
<dbReference type="InterPro" id="IPR043129">
    <property type="entry name" value="ATPase_NBD"/>
</dbReference>
<keyword evidence="1 7" id="KW-0963">Cytoplasm</keyword>
<evidence type="ECO:0000256" key="6">
    <source>
        <dbReference type="ARBA" id="ARBA00067319"/>
    </source>
</evidence>
<reference evidence="8 9" key="1">
    <citation type="submission" date="2019-07" db="EMBL/GenBank/DDBJ databases">
        <title>Genomic Encyclopedia of Type Strains, Phase IV (KMG-IV): sequencing the most valuable type-strain genomes for metagenomic binning, comparative biology and taxonomic classification.</title>
        <authorList>
            <person name="Goeker M."/>
        </authorList>
    </citation>
    <scope>NUCLEOTIDE SEQUENCE [LARGE SCALE GENOMIC DNA]</scope>
    <source>
        <strain evidence="8 9">SS015</strain>
    </source>
</reference>
<evidence type="ECO:0000256" key="2">
    <source>
        <dbReference type="ARBA" id="ARBA00022741"/>
    </source>
</evidence>
<evidence type="ECO:0000256" key="1">
    <source>
        <dbReference type="ARBA" id="ARBA00022490"/>
    </source>
</evidence>
<dbReference type="InterPro" id="IPR056546">
    <property type="entry name" value="MreB_MamK-like"/>
</dbReference>
<comment type="caution">
    <text evidence="7">Lacks conserved residue(s) required for the propagation of feature annotation.</text>
</comment>
<dbReference type="OrthoDB" id="9768127at2"/>
<organism evidence="8 9">
    <name type="scientific">Geothermobacter ehrlichii</name>
    <dbReference type="NCBI Taxonomy" id="213224"/>
    <lineage>
        <taxon>Bacteria</taxon>
        <taxon>Pseudomonadati</taxon>
        <taxon>Thermodesulfobacteriota</taxon>
        <taxon>Desulfuromonadia</taxon>
        <taxon>Desulfuromonadales</taxon>
        <taxon>Geothermobacteraceae</taxon>
        <taxon>Geothermobacter</taxon>
    </lineage>
</organism>
<feature type="binding site" evidence="7">
    <location>
        <begin position="217"/>
        <end position="220"/>
    </location>
    <ligand>
        <name>ATP</name>
        <dbReference type="ChEBI" id="CHEBI:30616"/>
    </ligand>
</feature>
<evidence type="ECO:0000313" key="9">
    <source>
        <dbReference type="Proteomes" id="UP000324159"/>
    </source>
</evidence>
<dbReference type="PANTHER" id="PTHR42749:SF1">
    <property type="entry name" value="CELL SHAPE-DETERMINING PROTEIN MREB"/>
    <property type="match status" value="1"/>
</dbReference>
<keyword evidence="3 7" id="KW-0067">ATP-binding</keyword>
<name>A0A5D3WMB0_9BACT</name>
<sequence length="347" mass="37411">MFKLFDAIWGMFSNDLAIDLGTANTLVYLKGQGIVVSEPSVVAVQKDQMGQKKVLAVGMEAKKMLGRTPGSIIAIRPMKDGVIADFDITEEMLRYFIRKVHNRKTLVRPRIVICVPSGITQVEKRAVRESAESAGAREVYLIEEPMAAAIGAGLPITEASGNMIVDIGGGTTEVAVISLAGIVYAKSVRVGGDKLDEAIVQHMKRKYNLLIGERTAEQIKIEIGSAYPDDDEKRMEVKGRDLVSGIPKTMTISAGEVRDAMSEPINSIVEAVRIALERTPPELAADIVDKGIVLAGGGAILRNLDKLLHQETGLPVVQAEDPLSCVVLGSGKVLDELELLRRVTVTS</sequence>
<protein>
    <recommendedName>
        <fullName evidence="6 7">Cell shape-determining protein MreB</fullName>
    </recommendedName>
</protein>
<feature type="binding site" evidence="7">
    <location>
        <begin position="22"/>
        <end position="24"/>
    </location>
    <ligand>
        <name>ATP</name>
        <dbReference type="ChEBI" id="CHEBI:30616"/>
    </ligand>
</feature>
<evidence type="ECO:0000313" key="8">
    <source>
        <dbReference type="EMBL" id="TYO98676.1"/>
    </source>
</evidence>
<evidence type="ECO:0000256" key="7">
    <source>
        <dbReference type="HAMAP-Rule" id="MF_02207"/>
    </source>
</evidence>
<dbReference type="NCBIfam" id="TIGR00904">
    <property type="entry name" value="mreB"/>
    <property type="match status" value="1"/>
</dbReference>
<dbReference type="AlphaFoldDB" id="A0A5D3WMB0"/>
<keyword evidence="4 7" id="KW-0133">Cell shape</keyword>
<proteinExistence type="inferred from homology"/>
<dbReference type="SUPFAM" id="SSF53067">
    <property type="entry name" value="Actin-like ATPase domain"/>
    <property type="match status" value="2"/>
</dbReference>
<comment type="subunit">
    <text evidence="7">Forms polymers.</text>
</comment>
<dbReference type="PANTHER" id="PTHR42749">
    <property type="entry name" value="CELL SHAPE-DETERMINING PROTEIN MREB"/>
    <property type="match status" value="1"/>
</dbReference>
<dbReference type="Proteomes" id="UP000324159">
    <property type="component" value="Unassembled WGS sequence"/>
</dbReference>
<keyword evidence="9" id="KW-1185">Reference proteome</keyword>
<dbReference type="Gene3D" id="3.30.420.40">
    <property type="match status" value="2"/>
</dbReference>
<gene>
    <name evidence="7" type="primary">mreB</name>
    <name evidence="8" type="ORF">EDC39_10538</name>
</gene>
<dbReference type="GO" id="GO:0005737">
    <property type="term" value="C:cytoplasm"/>
    <property type="evidence" value="ECO:0007669"/>
    <property type="project" value="UniProtKB-SubCell"/>
</dbReference>
<dbReference type="Pfam" id="PF06723">
    <property type="entry name" value="MreB_Mbl"/>
    <property type="match status" value="1"/>
</dbReference>